<evidence type="ECO:0000313" key="3">
    <source>
        <dbReference type="EMBL" id="AEE12457.1"/>
    </source>
</evidence>
<dbReference type="InterPro" id="IPR026444">
    <property type="entry name" value="Secre_tail"/>
</dbReference>
<protein>
    <submittedName>
        <fullName evidence="3">Uncharacterized protein</fullName>
    </submittedName>
</protein>
<dbReference type="SUPFAM" id="SSF52058">
    <property type="entry name" value="L domain-like"/>
    <property type="match status" value="1"/>
</dbReference>
<dbReference type="Gene3D" id="3.80.10.10">
    <property type="entry name" value="Ribonuclease Inhibitor"/>
    <property type="match status" value="1"/>
</dbReference>
<proteinExistence type="predicted"/>
<dbReference type="NCBIfam" id="TIGR04183">
    <property type="entry name" value="Por_Secre_tail"/>
    <property type="match status" value="1"/>
</dbReference>
<dbReference type="InterPro" id="IPR032675">
    <property type="entry name" value="LRR_dom_sf"/>
</dbReference>
<dbReference type="PANTHER" id="PTHR46652">
    <property type="entry name" value="LEUCINE-RICH REPEAT AND IQ DOMAIN-CONTAINING PROTEIN 1-RELATED"/>
    <property type="match status" value="1"/>
</dbReference>
<dbReference type="InterPro" id="IPR050836">
    <property type="entry name" value="SDS22/Internalin_LRR"/>
</dbReference>
<dbReference type="eggNOG" id="COG3209">
    <property type="taxonomic scope" value="Bacteria"/>
</dbReference>
<dbReference type="RefSeq" id="WP_013760057.1">
    <property type="nucleotide sequence ID" value="NC_015501.1"/>
</dbReference>
<keyword evidence="4" id="KW-1185">Reference proteome</keyword>
<dbReference type="HOGENOM" id="CLU_340058_0_0_10"/>
<evidence type="ECO:0000313" key="4">
    <source>
        <dbReference type="Proteomes" id="UP000006545"/>
    </source>
</evidence>
<organism evidence="3 4">
    <name type="scientific">Porphyromonas asaccharolytica (strain ATCC 25260 / DSM 20707 / BCRC 10618 / CCUG 7834 / JCM 6326 / LMG 13178 / VPI 4198 / B440)</name>
    <name type="common">Bacteroides asaccharolyticus</name>
    <dbReference type="NCBI Taxonomy" id="879243"/>
    <lineage>
        <taxon>Bacteria</taxon>
        <taxon>Pseudomonadati</taxon>
        <taxon>Bacteroidota</taxon>
        <taxon>Bacteroidia</taxon>
        <taxon>Bacteroidales</taxon>
        <taxon>Porphyromonadaceae</taxon>
        <taxon>Porphyromonas</taxon>
    </lineage>
</organism>
<dbReference type="AlphaFoldDB" id="F4KNI6"/>
<evidence type="ECO:0000256" key="1">
    <source>
        <dbReference type="ARBA" id="ARBA00022614"/>
    </source>
</evidence>
<dbReference type="EMBL" id="CP002689">
    <property type="protein sequence ID" value="AEE12457.1"/>
    <property type="molecule type" value="Genomic_DNA"/>
</dbReference>
<reference evidence="4" key="1">
    <citation type="submission" date="2011-04" db="EMBL/GenBank/DDBJ databases">
        <title>The complete genome of Porphyromonas asaccharolytica DSM 20707.</title>
        <authorList>
            <person name="Lucas S."/>
            <person name="Han J."/>
            <person name="Lapidus A."/>
            <person name="Bruce D."/>
            <person name="Goodwin L."/>
            <person name="Pitluck S."/>
            <person name="Peters L."/>
            <person name="Kyrpides N."/>
            <person name="Mavromatis K."/>
            <person name="Ivanova N."/>
            <person name="Ovchinnikova G."/>
            <person name="Pagani I."/>
            <person name="Lu M."/>
            <person name="Detter J.C."/>
            <person name="Tapia R."/>
            <person name="Han C."/>
            <person name="Land M."/>
            <person name="Hauser L."/>
            <person name="Markowitz V."/>
            <person name="Cheng J.-F."/>
            <person name="Hugenholtz P."/>
            <person name="Woyke T."/>
            <person name="Wu D."/>
            <person name="Gronow S."/>
            <person name="Wellnitz S."/>
            <person name="Brambilla E."/>
            <person name="Klenk H.-P."/>
            <person name="Eisen J.A."/>
        </authorList>
    </citation>
    <scope>NUCLEOTIDE SEQUENCE [LARGE SCALE GENOMIC DNA]</scope>
    <source>
        <strain evidence="4">ATCC 25260 / DSM 20707 / VPI 4198</strain>
    </source>
</reference>
<dbReference type="Proteomes" id="UP000006545">
    <property type="component" value="Chromosome"/>
</dbReference>
<dbReference type="STRING" id="879243.Poras_0503"/>
<keyword evidence="2" id="KW-0677">Repeat</keyword>
<keyword evidence="1" id="KW-0433">Leucine-rich repeat</keyword>
<gene>
    <name evidence="3" type="ordered locus">Poras_0503</name>
</gene>
<sequence>MSHRLLIAALLALLGIAIYAPLPAQEAAEQNVITMKLTELPTNDDDEPIPLSLEVQGEGEITIDGVTEAYAAERTSYTPTELEIKIRGAVTSISCEYVSVLSAIDITSSKTIEKLSVKNSSITDLQAKNVTSLKKLNCAYSSLPALDLTGCTSLKTLAGNACMKLQRVALSGCSALEELELQNSGVTDLDITGLVNLKSLNVARNPVKELNLKGMSQLTTLDCMQAEVTTLDLSDCVALEDLTASSCLKLATVKLPKSDNLKYIYLQEAQIEEIDLSGHTSLVQVYLERCQKLTKVTAANCPNLKLLSLHLCALPAETTLALVEDLADHGADYNATSPAYKIFALGTKVTYKEGNVWSPKAASVARRKGWALFSKNEDEYGEPTPIFEYAKVTIEETEHGTIAIEGYDKEDWPFMPQGETYKVLATPEAGYELQELKVNDDDILEDLEFQLFEDSKITATFAKTAPVTYEYYLTKVEPTVATATVYTYGYDENKKWVSRTAMKGDGTVESRNDIRYDEEGRISDIDITLAYDNGKPSMFTHYTYDDQGRMVRRQMKLFTTDMADTKIAYRPDGQIDYWTEQSAKVMNDYIYNDKGQLIEEQFGEATGVDTDHPTVLTPTGKTFYSYNDKGQKSEVKYAAVQTKWLYMKGEQYTWNEQGLMSSVKAMNYTYDQGETDPEKGKPNPVFELRYQYDDKAKTKVFWPMLPITEENGGFGEFSYDLKGYCTKAEHWLLSYGDPNHTFDFIYVFEASPRHLQELVDRGTTTVQYAYGTITAEGAALEGLQVYDTTGQLLRDYHTAPCQRIDMGVSELPDGLYIVRTISSDSTQTDKVVITQ</sequence>
<accession>F4KNI6</accession>
<evidence type="ECO:0000256" key="2">
    <source>
        <dbReference type="ARBA" id="ARBA00022737"/>
    </source>
</evidence>
<dbReference type="PANTHER" id="PTHR46652:SF3">
    <property type="entry name" value="LEUCINE-RICH REPEAT-CONTAINING PROTEIN 9"/>
    <property type="match status" value="1"/>
</dbReference>
<dbReference type="OrthoDB" id="1014243at2"/>
<dbReference type="eggNOG" id="COG4886">
    <property type="taxonomic scope" value="Bacteria"/>
</dbReference>
<dbReference type="KEGG" id="pah:Poras_0503"/>
<name>F4KNI6_PORAD</name>